<evidence type="ECO:0000256" key="1">
    <source>
        <dbReference type="SAM" id="SignalP"/>
    </source>
</evidence>
<proteinExistence type="predicted"/>
<evidence type="ECO:0000313" key="2">
    <source>
        <dbReference type="EMBL" id="MPR32801.1"/>
    </source>
</evidence>
<dbReference type="InterPro" id="IPR012467">
    <property type="entry name" value="DUF1684"/>
</dbReference>
<dbReference type="AlphaFoldDB" id="A0A7C9BE22"/>
<dbReference type="RefSeq" id="WP_152757554.1">
    <property type="nucleotide sequence ID" value="NZ_WHLY01000002.1"/>
</dbReference>
<name>A0A7C9BE22_9BACT</name>
<organism evidence="2 3">
    <name type="scientific">Salmonirosea aquatica</name>
    <dbReference type="NCBI Taxonomy" id="2654236"/>
    <lineage>
        <taxon>Bacteria</taxon>
        <taxon>Pseudomonadati</taxon>
        <taxon>Bacteroidota</taxon>
        <taxon>Cytophagia</taxon>
        <taxon>Cytophagales</taxon>
        <taxon>Spirosomataceae</taxon>
        <taxon>Salmonirosea</taxon>
    </lineage>
</organism>
<evidence type="ECO:0000313" key="3">
    <source>
        <dbReference type="Proteomes" id="UP000479293"/>
    </source>
</evidence>
<dbReference type="EMBL" id="WHLY01000002">
    <property type="protein sequence ID" value="MPR32801.1"/>
    <property type="molecule type" value="Genomic_DNA"/>
</dbReference>
<feature type="signal peptide" evidence="1">
    <location>
        <begin position="1"/>
        <end position="22"/>
    </location>
</feature>
<gene>
    <name evidence="2" type="ORF">GBK04_05375</name>
</gene>
<dbReference type="Proteomes" id="UP000479293">
    <property type="component" value="Unassembled WGS sequence"/>
</dbReference>
<dbReference type="PANTHER" id="PTHR41913:SF1">
    <property type="entry name" value="DUF1684 DOMAIN-CONTAINING PROTEIN"/>
    <property type="match status" value="1"/>
</dbReference>
<protein>
    <submittedName>
        <fullName evidence="2">DUF1684 domain-containing protein</fullName>
    </submittedName>
</protein>
<reference evidence="2 3" key="1">
    <citation type="submission" date="2019-10" db="EMBL/GenBank/DDBJ databases">
        <title>Draft Genome Sequence of Cytophagaceae sp. SJW1-29.</title>
        <authorList>
            <person name="Choi A."/>
        </authorList>
    </citation>
    <scope>NUCLEOTIDE SEQUENCE [LARGE SCALE GENOMIC DNA]</scope>
    <source>
        <strain evidence="2 3">SJW1-29</strain>
    </source>
</reference>
<sequence length="203" mass="23282">MKKVLFACLLTGFAFMGCMVRAQGFEQEIRQHREAYKNEFLTTANSPLGAPDLAYLRFYEPDSGYRLRAKFVATPASEPFAMLTYSGQRKQYVKYGELQFELQGKRDTLSVYQSLDLRRLPQYRDYLFVPFKDLTNGEGTYGGGRYLDFTIKDIQGSTSLLDFNKAYNPYCAYAEGYNCPIPPQENHLSARIEAGEMNFGKEH</sequence>
<dbReference type="PANTHER" id="PTHR41913">
    <property type="entry name" value="DUF1684 DOMAIN-CONTAINING PROTEIN"/>
    <property type="match status" value="1"/>
</dbReference>
<comment type="caution">
    <text evidence="2">The sequence shown here is derived from an EMBL/GenBank/DDBJ whole genome shotgun (WGS) entry which is preliminary data.</text>
</comment>
<feature type="chain" id="PRO_5028980392" evidence="1">
    <location>
        <begin position="23"/>
        <end position="203"/>
    </location>
</feature>
<dbReference type="PROSITE" id="PS51257">
    <property type="entry name" value="PROKAR_LIPOPROTEIN"/>
    <property type="match status" value="1"/>
</dbReference>
<accession>A0A7C9BE22</accession>
<dbReference type="Pfam" id="PF07920">
    <property type="entry name" value="DUF1684"/>
    <property type="match status" value="1"/>
</dbReference>
<keyword evidence="3" id="KW-1185">Reference proteome</keyword>
<keyword evidence="1" id="KW-0732">Signal</keyword>